<sequence length="387" mass="41571">MNEHTNPMPQLKKPAFEVEDGGYVALLVLVTFAFAYLVAPFFGAVLWGVVAAIMFEPMTRKLASILGGRKNLAAALVLILLLALVILPTIVLGISLVNEASALYAKIKAGDISIPGMLQQIEGALPDSVLQFIRQYGLTDFNTLRRMFGSSVTSGLQTVASQALVLGQGALSFLAALGVMLYLTFFLLRDGQRYTELVRGAMPLRPKMRDSLFAHFTVVVRATMKGTVVVAVLQGLVGGIIFSLLGIEGALLWGVLMGFLSLLPAVGTGLVWVPVAIYLLATGAVWQGVVLILAGMFIIGMIDNVLRPVLVGRDTRLPDFVVLIATLSGLQLFGLNGFIVGPVIAALFIAMWNIVREQREEARRPLDTALSEEEADAARREAEAHPG</sequence>
<feature type="transmembrane region" description="Helical" evidence="7">
    <location>
        <begin position="275"/>
        <end position="302"/>
    </location>
</feature>
<evidence type="ECO:0000256" key="1">
    <source>
        <dbReference type="ARBA" id="ARBA00004141"/>
    </source>
</evidence>
<dbReference type="InterPro" id="IPR002549">
    <property type="entry name" value="AI-2E-like"/>
</dbReference>
<evidence type="ECO:0000256" key="2">
    <source>
        <dbReference type="ARBA" id="ARBA00009773"/>
    </source>
</evidence>
<keyword evidence="9" id="KW-1185">Reference proteome</keyword>
<reference evidence="8" key="1">
    <citation type="submission" date="2022-03" db="EMBL/GenBank/DDBJ databases">
        <title>Identification of a novel bacterium isolated from mangrove sediments.</title>
        <authorList>
            <person name="Pan X."/>
        </authorList>
    </citation>
    <scope>NUCLEOTIDE SEQUENCE</scope>
    <source>
        <strain evidence="8">B2637</strain>
    </source>
</reference>
<dbReference type="EMBL" id="JALHAT010000044">
    <property type="protein sequence ID" value="MCJ1962545.1"/>
    <property type="molecule type" value="Genomic_DNA"/>
</dbReference>
<dbReference type="Pfam" id="PF01594">
    <property type="entry name" value="AI-2E_transport"/>
    <property type="match status" value="1"/>
</dbReference>
<proteinExistence type="inferred from homology"/>
<evidence type="ECO:0000313" key="8">
    <source>
        <dbReference type="EMBL" id="MCJ1962545.1"/>
    </source>
</evidence>
<feature type="transmembrane region" description="Helical" evidence="7">
    <location>
        <begin position="23"/>
        <end position="51"/>
    </location>
</feature>
<organism evidence="8 9">
    <name type="scientific">Novosphingobium mangrovi</name>
    <name type="common">ex Hu et al. 2023</name>
    <dbReference type="NCBI Taxonomy" id="2930094"/>
    <lineage>
        <taxon>Bacteria</taxon>
        <taxon>Pseudomonadati</taxon>
        <taxon>Pseudomonadota</taxon>
        <taxon>Alphaproteobacteria</taxon>
        <taxon>Sphingomonadales</taxon>
        <taxon>Sphingomonadaceae</taxon>
        <taxon>Novosphingobium</taxon>
    </lineage>
</organism>
<comment type="similarity">
    <text evidence="2">Belongs to the autoinducer-2 exporter (AI-2E) (TC 2.A.86) family.</text>
</comment>
<accession>A0ABT0AH64</accession>
<dbReference type="PANTHER" id="PTHR21716:SF4">
    <property type="entry name" value="TRANSMEMBRANE PROTEIN 245"/>
    <property type="match status" value="1"/>
</dbReference>
<dbReference type="PANTHER" id="PTHR21716">
    <property type="entry name" value="TRANSMEMBRANE PROTEIN"/>
    <property type="match status" value="1"/>
</dbReference>
<keyword evidence="3 7" id="KW-0812">Transmembrane</keyword>
<evidence type="ECO:0000256" key="6">
    <source>
        <dbReference type="SAM" id="MobiDB-lite"/>
    </source>
</evidence>
<feature type="transmembrane region" description="Helical" evidence="7">
    <location>
        <begin position="72"/>
        <end position="97"/>
    </location>
</feature>
<feature type="transmembrane region" description="Helical" evidence="7">
    <location>
        <begin position="322"/>
        <end position="355"/>
    </location>
</feature>
<gene>
    <name evidence="8" type="ORF">MTR65_17775</name>
</gene>
<comment type="subcellular location">
    <subcellularLocation>
        <location evidence="1">Membrane</location>
        <topology evidence="1">Multi-pass membrane protein</topology>
    </subcellularLocation>
</comment>
<feature type="region of interest" description="Disordered" evidence="6">
    <location>
        <begin position="365"/>
        <end position="387"/>
    </location>
</feature>
<feature type="transmembrane region" description="Helical" evidence="7">
    <location>
        <begin position="170"/>
        <end position="191"/>
    </location>
</feature>
<name>A0ABT0AH64_9SPHN</name>
<evidence type="ECO:0000256" key="5">
    <source>
        <dbReference type="ARBA" id="ARBA00023136"/>
    </source>
</evidence>
<comment type="caution">
    <text evidence="8">The sequence shown here is derived from an EMBL/GenBank/DDBJ whole genome shotgun (WGS) entry which is preliminary data.</text>
</comment>
<feature type="transmembrane region" description="Helical" evidence="7">
    <location>
        <begin position="239"/>
        <end position="263"/>
    </location>
</feature>
<evidence type="ECO:0000256" key="3">
    <source>
        <dbReference type="ARBA" id="ARBA00022692"/>
    </source>
</evidence>
<feature type="compositionally biased region" description="Basic and acidic residues" evidence="6">
    <location>
        <begin position="376"/>
        <end position="387"/>
    </location>
</feature>
<protein>
    <submittedName>
        <fullName evidence="8">AI-2E family transporter</fullName>
    </submittedName>
</protein>
<evidence type="ECO:0000256" key="4">
    <source>
        <dbReference type="ARBA" id="ARBA00022989"/>
    </source>
</evidence>
<keyword evidence="4 7" id="KW-1133">Transmembrane helix</keyword>
<evidence type="ECO:0000313" key="9">
    <source>
        <dbReference type="Proteomes" id="UP001162802"/>
    </source>
</evidence>
<dbReference type="Proteomes" id="UP001162802">
    <property type="component" value="Unassembled WGS sequence"/>
</dbReference>
<dbReference type="RefSeq" id="WP_243802580.1">
    <property type="nucleotide sequence ID" value="NZ_JALHAT010000044.1"/>
</dbReference>
<evidence type="ECO:0000256" key="7">
    <source>
        <dbReference type="SAM" id="Phobius"/>
    </source>
</evidence>
<keyword evidence="5 7" id="KW-0472">Membrane</keyword>